<name>A0AA39M6D2_9BILA</name>
<reference evidence="1" key="1">
    <citation type="submission" date="2023-06" db="EMBL/GenBank/DDBJ databases">
        <title>Genomic analysis of the entomopathogenic nematode Steinernema hermaphroditum.</title>
        <authorList>
            <person name="Schwarz E.M."/>
            <person name="Heppert J.K."/>
            <person name="Baniya A."/>
            <person name="Schwartz H.T."/>
            <person name="Tan C.-H."/>
            <person name="Antoshechkin I."/>
            <person name="Sternberg P.W."/>
            <person name="Goodrich-Blair H."/>
            <person name="Dillman A.R."/>
        </authorList>
    </citation>
    <scope>NUCLEOTIDE SEQUENCE</scope>
    <source>
        <strain evidence="1">PS9179</strain>
        <tissue evidence="1">Whole animal</tissue>
    </source>
</reference>
<accession>A0AA39M6D2</accession>
<dbReference type="EMBL" id="JAUCMV010000001">
    <property type="protein sequence ID" value="KAK0422642.1"/>
    <property type="molecule type" value="Genomic_DNA"/>
</dbReference>
<sequence length="339" mass="39634">MDQVPAVFIESVKELLSISVEFTYTELHVPLLKIAKLRSAVWRNPLKARPLYLLTVYPLGSDEYIGYSLSIRDKRLIQIEDIEKNAMLYYLSIGWAQNRPPNEYIAFGEDRGYRRTKLNAQFMNALRRLLSRPFGMFHCYLRPEDDSDVVTRILPFLPKNCRSLEFQQGSEFAREFILETATLQNIVNLRISGSWHSDESFENLLLGLFLSTTAKRIEIKMEHCRGFNFSAFQVVLDRWIKDPDCYRWDSFFVHVPIDFHESLFEKYFRHVPSEKTYYGARILPSSGHLAVVCKTPFMSMFDSCYNLCSIDFVKPNSFEHGLYKNGYLGNVLFTGEYTF</sequence>
<comment type="caution">
    <text evidence="1">The sequence shown here is derived from an EMBL/GenBank/DDBJ whole genome shotgun (WGS) entry which is preliminary data.</text>
</comment>
<keyword evidence="2" id="KW-1185">Reference proteome</keyword>
<dbReference type="Proteomes" id="UP001175271">
    <property type="component" value="Unassembled WGS sequence"/>
</dbReference>
<gene>
    <name evidence="1" type="ORF">QR680_007693</name>
</gene>
<organism evidence="1 2">
    <name type="scientific">Steinernema hermaphroditum</name>
    <dbReference type="NCBI Taxonomy" id="289476"/>
    <lineage>
        <taxon>Eukaryota</taxon>
        <taxon>Metazoa</taxon>
        <taxon>Ecdysozoa</taxon>
        <taxon>Nematoda</taxon>
        <taxon>Chromadorea</taxon>
        <taxon>Rhabditida</taxon>
        <taxon>Tylenchina</taxon>
        <taxon>Panagrolaimomorpha</taxon>
        <taxon>Strongyloidoidea</taxon>
        <taxon>Steinernematidae</taxon>
        <taxon>Steinernema</taxon>
    </lineage>
</organism>
<evidence type="ECO:0000313" key="1">
    <source>
        <dbReference type="EMBL" id="KAK0422642.1"/>
    </source>
</evidence>
<evidence type="ECO:0000313" key="2">
    <source>
        <dbReference type="Proteomes" id="UP001175271"/>
    </source>
</evidence>
<protein>
    <submittedName>
        <fullName evidence="1">Uncharacterized protein</fullName>
    </submittedName>
</protein>
<proteinExistence type="predicted"/>
<dbReference type="AlphaFoldDB" id="A0AA39M6D2"/>